<keyword evidence="4" id="KW-1185">Reference proteome</keyword>
<evidence type="ECO:0000256" key="2">
    <source>
        <dbReference type="HAMAP-Rule" id="MF_00795"/>
    </source>
</evidence>
<sequence>MLVEFIVQNGEEAARAQELGADRLELVSAISEGGLTPSHGALKEVLQSVSIPVQVMIRPHSDHFHYSSADKAIMLEDIDHVVSLGGKGIVIGGLTEDDTIDERLLEEVVTRFSTIDITFHRAFDAVRSQREAYLTLTKYYPHIKRILTSGGEANCSAGLSQLRELLALSKQENGPQIMPGSGLSPDNIAAIHDSVNASQYHFGSSIRKQRSFQQSFNEAAVQALTDFKATH</sequence>
<evidence type="ECO:0000256" key="1">
    <source>
        <dbReference type="ARBA" id="ARBA00007768"/>
    </source>
</evidence>
<reference evidence="3 4" key="1">
    <citation type="submission" date="2022-04" db="EMBL/GenBank/DDBJ databases">
        <title>Gracilibacillus sp. isolated from saltern.</title>
        <authorList>
            <person name="Won M."/>
            <person name="Lee C.-M."/>
            <person name="Woen H.-Y."/>
            <person name="Kwon S.-W."/>
        </authorList>
    </citation>
    <scope>NUCLEOTIDE SEQUENCE [LARGE SCALE GENOMIC DNA]</scope>
    <source>
        <strain evidence="3 4">SSPM10-3</strain>
    </source>
</reference>
<dbReference type="PANTHER" id="PTHR12598">
    <property type="entry name" value="COPPER HOMEOSTASIS PROTEIN CUTC"/>
    <property type="match status" value="1"/>
</dbReference>
<dbReference type="EMBL" id="CP095071">
    <property type="protein sequence ID" value="UOQ84807.1"/>
    <property type="molecule type" value="Genomic_DNA"/>
</dbReference>
<dbReference type="Pfam" id="PF03932">
    <property type="entry name" value="CutC"/>
    <property type="match status" value="1"/>
</dbReference>
<dbReference type="HAMAP" id="MF_00795">
    <property type="entry name" value="CutC"/>
    <property type="match status" value="1"/>
</dbReference>
<comment type="similarity">
    <text evidence="1 2">Belongs to the CutC family.</text>
</comment>
<dbReference type="InterPro" id="IPR036822">
    <property type="entry name" value="CutC-like_dom_sf"/>
</dbReference>
<gene>
    <name evidence="2" type="primary">cutC</name>
    <name evidence="3" type="ORF">MUN87_19470</name>
</gene>
<dbReference type="PANTHER" id="PTHR12598:SF0">
    <property type="entry name" value="COPPER HOMEOSTASIS PROTEIN CUTC HOMOLOG"/>
    <property type="match status" value="1"/>
</dbReference>
<comment type="caution">
    <text evidence="2">Once thought to be involved in copper homeostasis, experiments in E.coli have shown this is not the case.</text>
</comment>
<organism evidence="3 4">
    <name type="scientific">Gracilibacillus salinarum</name>
    <dbReference type="NCBI Taxonomy" id="2932255"/>
    <lineage>
        <taxon>Bacteria</taxon>
        <taxon>Bacillati</taxon>
        <taxon>Bacillota</taxon>
        <taxon>Bacilli</taxon>
        <taxon>Bacillales</taxon>
        <taxon>Bacillaceae</taxon>
        <taxon>Gracilibacillus</taxon>
    </lineage>
</organism>
<dbReference type="SUPFAM" id="SSF110395">
    <property type="entry name" value="CutC-like"/>
    <property type="match status" value="1"/>
</dbReference>
<proteinExistence type="inferred from homology"/>
<keyword evidence="2" id="KW-0963">Cytoplasm</keyword>
<dbReference type="Gene3D" id="3.20.20.380">
    <property type="entry name" value="Copper homeostasis (CutC) domain"/>
    <property type="match status" value="1"/>
</dbReference>
<evidence type="ECO:0000313" key="4">
    <source>
        <dbReference type="Proteomes" id="UP000831537"/>
    </source>
</evidence>
<accession>A0ABY4GKJ4</accession>
<dbReference type="RefSeq" id="WP_244743087.1">
    <property type="nucleotide sequence ID" value="NZ_CP095071.1"/>
</dbReference>
<dbReference type="Proteomes" id="UP000831537">
    <property type="component" value="Chromosome"/>
</dbReference>
<protein>
    <recommendedName>
        <fullName evidence="2">PF03932 family protein CutC</fullName>
    </recommendedName>
</protein>
<name>A0ABY4GKJ4_9BACI</name>
<dbReference type="InterPro" id="IPR005627">
    <property type="entry name" value="CutC-like"/>
</dbReference>
<comment type="subcellular location">
    <subcellularLocation>
        <location evidence="2">Cytoplasm</location>
    </subcellularLocation>
</comment>
<evidence type="ECO:0000313" key="3">
    <source>
        <dbReference type="EMBL" id="UOQ84807.1"/>
    </source>
</evidence>